<evidence type="ECO:0000256" key="1">
    <source>
        <dbReference type="SAM" id="MobiDB-lite"/>
    </source>
</evidence>
<protein>
    <submittedName>
        <fullName evidence="2">Uncharacterized protein</fullName>
    </submittedName>
</protein>
<feature type="compositionally biased region" description="Basic residues" evidence="1">
    <location>
        <begin position="53"/>
        <end position="73"/>
    </location>
</feature>
<evidence type="ECO:0000313" key="2">
    <source>
        <dbReference type="EMBL" id="RKS72627.1"/>
    </source>
</evidence>
<dbReference type="RefSeq" id="WP_121194143.1">
    <property type="nucleotide sequence ID" value="NZ_RBWV01000013.1"/>
</dbReference>
<dbReference type="Proteomes" id="UP000281955">
    <property type="component" value="Unassembled WGS sequence"/>
</dbReference>
<feature type="region of interest" description="Disordered" evidence="1">
    <location>
        <begin position="1"/>
        <end position="73"/>
    </location>
</feature>
<proteinExistence type="predicted"/>
<keyword evidence="3" id="KW-1185">Reference proteome</keyword>
<comment type="caution">
    <text evidence="2">The sequence shown here is derived from an EMBL/GenBank/DDBJ whole genome shotgun (WGS) entry which is preliminary data.</text>
</comment>
<dbReference type="AlphaFoldDB" id="A0A420XMX6"/>
<dbReference type="InterPro" id="IPR046489">
    <property type="entry name" value="DUF6582"/>
</dbReference>
<accession>A0A420XMX6</accession>
<dbReference type="Pfam" id="PF20223">
    <property type="entry name" value="DUF6582"/>
    <property type="match status" value="1"/>
</dbReference>
<reference evidence="2 3" key="1">
    <citation type="submission" date="2018-10" db="EMBL/GenBank/DDBJ databases">
        <title>Genomic Encyclopedia of Archaeal and Bacterial Type Strains, Phase II (KMG-II): from individual species to whole genera.</title>
        <authorList>
            <person name="Goeker M."/>
        </authorList>
    </citation>
    <scope>NUCLEOTIDE SEQUENCE [LARGE SCALE GENOMIC DNA]</scope>
    <source>
        <strain evidence="2 3">RP-AC37</strain>
    </source>
</reference>
<organism evidence="2 3">
    <name type="scientific">Motilibacter peucedani</name>
    <dbReference type="NCBI Taxonomy" id="598650"/>
    <lineage>
        <taxon>Bacteria</taxon>
        <taxon>Bacillati</taxon>
        <taxon>Actinomycetota</taxon>
        <taxon>Actinomycetes</taxon>
        <taxon>Motilibacterales</taxon>
        <taxon>Motilibacteraceae</taxon>
        <taxon>Motilibacter</taxon>
    </lineage>
</organism>
<dbReference type="OrthoDB" id="4870048at2"/>
<evidence type="ECO:0000313" key="3">
    <source>
        <dbReference type="Proteomes" id="UP000281955"/>
    </source>
</evidence>
<gene>
    <name evidence="2" type="ORF">CLV35_2874</name>
</gene>
<dbReference type="InParanoid" id="A0A420XMX6"/>
<name>A0A420XMX6_9ACTN</name>
<sequence length="73" mass="8247">MAEELTSKDKKKLSKKSFALPGKRKYPIPDKSHARNALARVAQNGTPEEQKKVRAAVKKRFPSIGKKDKKKND</sequence>
<dbReference type="EMBL" id="RBWV01000013">
    <property type="protein sequence ID" value="RKS72627.1"/>
    <property type="molecule type" value="Genomic_DNA"/>
</dbReference>